<evidence type="ECO:0000256" key="4">
    <source>
        <dbReference type="HAMAP-Rule" id="MF_01812"/>
    </source>
</evidence>
<protein>
    <submittedName>
        <fullName evidence="6">GNAT family N-acetyltransferase</fullName>
    </submittedName>
</protein>
<feature type="binding site" evidence="4">
    <location>
        <begin position="95"/>
        <end position="100"/>
    </location>
    <ligand>
        <name>acetyl-CoA</name>
        <dbReference type="ChEBI" id="CHEBI:57288"/>
    </ligand>
</feature>
<dbReference type="PANTHER" id="PTHR37817">
    <property type="entry name" value="N-ACETYLTRANSFERASE EIS"/>
    <property type="match status" value="1"/>
</dbReference>
<dbReference type="InterPro" id="IPR000182">
    <property type="entry name" value="GNAT_dom"/>
</dbReference>
<feature type="domain" description="N-acetyltransferase" evidence="5">
    <location>
        <begin position="5"/>
        <end position="176"/>
    </location>
</feature>
<accession>A0ABN2VI08</accession>
<dbReference type="NCBIfam" id="NF002367">
    <property type="entry name" value="PRK01346.1-4"/>
    <property type="match status" value="1"/>
</dbReference>
<comment type="subunit">
    <text evidence="4">Homohexamer; trimer of dimers.</text>
</comment>
<dbReference type="InterPro" id="IPR051554">
    <property type="entry name" value="Acetyltransferase_Eis"/>
</dbReference>
<proteinExistence type="inferred from homology"/>
<sequence length="422" mass="46286">MPNRPEVRTLADTPDALRDWLRALNTGFYRGTEVTPEEVEVRRGGTDPERTQGAYEDGRCVATFRTTPQRLTVPGGAALPSCAVTNVTVSPTHRRRGLLTEMMANGLAAARERGDAFASLISAEYPIYGRYGFGAAAWTTEWEVEVARTGLGRRYSGPADDGDGGRVDLVDAATYRETAAAAHERFRAQPQRQGAIDRTDRWWRLYTGGLRFPGDGFDSPFLAVYRDADGVPRGAVAYTVDNRWESKQPQQTATVDDLFASTPEGERALWRYVLSMDWVLKVRTGLRAPDDILPLLLPDPRAARTLTHADFLWLRPLDVPAMLEARTYAVPGTLVLDVRDKAGFAGGRYRLEAGPDGTSCRTTHDEPDLSLDAGELGALYLGDESAVRLAALGRIAEHRAGGAAGADTLFRTARRAWCPDIF</sequence>
<evidence type="ECO:0000256" key="2">
    <source>
        <dbReference type="ARBA" id="ARBA00022679"/>
    </source>
</evidence>
<organism evidence="6 7">
    <name type="scientific">Streptomyces albiaxialis</name>
    <dbReference type="NCBI Taxonomy" id="329523"/>
    <lineage>
        <taxon>Bacteria</taxon>
        <taxon>Bacillati</taxon>
        <taxon>Actinomycetota</taxon>
        <taxon>Actinomycetes</taxon>
        <taxon>Kitasatosporales</taxon>
        <taxon>Streptomycetaceae</taxon>
        <taxon>Streptomyces</taxon>
    </lineage>
</organism>
<dbReference type="Pfam" id="PF13530">
    <property type="entry name" value="SCP2_2"/>
    <property type="match status" value="1"/>
</dbReference>
<dbReference type="Gene3D" id="3.30.1050.10">
    <property type="entry name" value="SCP2 sterol-binding domain"/>
    <property type="match status" value="1"/>
</dbReference>
<dbReference type="PROSITE" id="PS51186">
    <property type="entry name" value="GNAT"/>
    <property type="match status" value="1"/>
</dbReference>
<keyword evidence="2 4" id="KW-0808">Transferase</keyword>
<dbReference type="InterPro" id="IPR016181">
    <property type="entry name" value="Acyl_CoA_acyltransferase"/>
</dbReference>
<evidence type="ECO:0000256" key="1">
    <source>
        <dbReference type="ARBA" id="ARBA00009213"/>
    </source>
</evidence>
<dbReference type="Proteomes" id="UP001500016">
    <property type="component" value="Unassembled WGS sequence"/>
</dbReference>
<dbReference type="RefSeq" id="WP_344523596.1">
    <property type="nucleotide sequence ID" value="NZ_BAAAPE010000001.1"/>
</dbReference>
<keyword evidence="7" id="KW-1185">Reference proteome</keyword>
<dbReference type="PANTHER" id="PTHR37817:SF1">
    <property type="entry name" value="N-ACETYLTRANSFERASE EIS"/>
    <property type="match status" value="1"/>
</dbReference>
<evidence type="ECO:0000256" key="3">
    <source>
        <dbReference type="ARBA" id="ARBA00023315"/>
    </source>
</evidence>
<dbReference type="InterPro" id="IPR025559">
    <property type="entry name" value="Eis_dom"/>
</dbReference>
<feature type="binding site" evidence="4">
    <location>
        <begin position="87"/>
        <end position="89"/>
    </location>
    <ligand>
        <name>acetyl-CoA</name>
        <dbReference type="ChEBI" id="CHEBI:57288"/>
    </ligand>
</feature>
<evidence type="ECO:0000259" key="5">
    <source>
        <dbReference type="PROSITE" id="PS51186"/>
    </source>
</evidence>
<gene>
    <name evidence="6" type="ORF">GCM10009801_06000</name>
</gene>
<dbReference type="SUPFAM" id="SSF55729">
    <property type="entry name" value="Acyl-CoA N-acyltransferases (Nat)"/>
    <property type="match status" value="1"/>
</dbReference>
<dbReference type="SUPFAM" id="SSF55718">
    <property type="entry name" value="SCP-like"/>
    <property type="match status" value="1"/>
</dbReference>
<comment type="similarity">
    <text evidence="1 4">Belongs to the acetyltransferase Eis family.</text>
</comment>
<dbReference type="HAMAP" id="MF_01812">
    <property type="entry name" value="Eis"/>
    <property type="match status" value="1"/>
</dbReference>
<dbReference type="Gene3D" id="3.40.630.30">
    <property type="match status" value="2"/>
</dbReference>
<dbReference type="InterPro" id="IPR036527">
    <property type="entry name" value="SCP2_sterol-bd_dom_sf"/>
</dbReference>
<dbReference type="InterPro" id="IPR022902">
    <property type="entry name" value="NAcTrfase_Eis"/>
</dbReference>
<evidence type="ECO:0000313" key="7">
    <source>
        <dbReference type="Proteomes" id="UP001500016"/>
    </source>
</evidence>
<feature type="active site" description="Proton donor" evidence="4">
    <location>
        <position position="128"/>
    </location>
</feature>
<reference evidence="6 7" key="1">
    <citation type="journal article" date="2019" name="Int. J. Syst. Evol. Microbiol.">
        <title>The Global Catalogue of Microorganisms (GCM) 10K type strain sequencing project: providing services to taxonomists for standard genome sequencing and annotation.</title>
        <authorList>
            <consortium name="The Broad Institute Genomics Platform"/>
            <consortium name="The Broad Institute Genome Sequencing Center for Infectious Disease"/>
            <person name="Wu L."/>
            <person name="Ma J."/>
        </authorList>
    </citation>
    <scope>NUCLEOTIDE SEQUENCE [LARGE SCALE GENOMIC DNA]</scope>
    <source>
        <strain evidence="6 7">JCM 15478</strain>
    </source>
</reference>
<dbReference type="EMBL" id="BAAAPE010000001">
    <property type="protein sequence ID" value="GAA2062676.1"/>
    <property type="molecule type" value="Genomic_DNA"/>
</dbReference>
<evidence type="ECO:0000313" key="6">
    <source>
        <dbReference type="EMBL" id="GAA2062676.1"/>
    </source>
</evidence>
<dbReference type="InterPro" id="IPR041380">
    <property type="entry name" value="Acetyltransf_17"/>
</dbReference>
<comment type="caution">
    <text evidence="4">Lacks conserved residue(s) required for the propagation of feature annotation.</text>
</comment>
<keyword evidence="3 4" id="KW-0012">Acyltransferase</keyword>
<dbReference type="Pfam" id="PF13527">
    <property type="entry name" value="Acetyltransf_9"/>
    <property type="match status" value="1"/>
</dbReference>
<comment type="caution">
    <text evidence="6">The sequence shown here is derived from an EMBL/GenBank/DDBJ whole genome shotgun (WGS) entry which is preliminary data.</text>
</comment>
<feature type="active site" description="Proton acceptor; via carboxylate" evidence="4">
    <location>
        <position position="422"/>
    </location>
</feature>
<dbReference type="Pfam" id="PF17668">
    <property type="entry name" value="Acetyltransf_17"/>
    <property type="match status" value="1"/>
</dbReference>
<dbReference type="CDD" id="cd04301">
    <property type="entry name" value="NAT_SF"/>
    <property type="match status" value="1"/>
</dbReference>
<name>A0ABN2VI08_9ACTN</name>